<evidence type="ECO:0000313" key="2">
    <source>
        <dbReference type="EMBL" id="VAW75093.1"/>
    </source>
</evidence>
<gene>
    <name evidence="2" type="ORF">MNBD_GAMMA12-773</name>
</gene>
<sequence>MSESESMSKSKNKAESKVTHDYTKLNAAHIADNISKLQLRIGDRFPKSNLSTISAELYKVVGKTLSVVNDIMKPNMVLRVSVALVILLLLIGIGFTYYHFELPEEGFDLTLFVSFLEAGLSATVLLGAAIIFLVTSETRIKRFRTLRAISELRSLAHVIDMHQLTQDPSRVLNRPMFTTHSPRSELTPFQLSRYLDYCSEMLSLIGKISALYAQNYHDSVVITAVNEIESLTTGLSRKIWQKIMIINAEKSAS</sequence>
<feature type="transmembrane region" description="Helical" evidence="1">
    <location>
        <begin position="112"/>
        <end position="134"/>
    </location>
</feature>
<proteinExistence type="predicted"/>
<reference evidence="2" key="1">
    <citation type="submission" date="2018-06" db="EMBL/GenBank/DDBJ databases">
        <authorList>
            <person name="Zhirakovskaya E."/>
        </authorList>
    </citation>
    <scope>NUCLEOTIDE SEQUENCE</scope>
</reference>
<feature type="transmembrane region" description="Helical" evidence="1">
    <location>
        <begin position="80"/>
        <end position="100"/>
    </location>
</feature>
<evidence type="ECO:0000256" key="1">
    <source>
        <dbReference type="SAM" id="Phobius"/>
    </source>
</evidence>
<name>A0A3B0YG01_9ZZZZ</name>
<dbReference type="EMBL" id="UOFL01000073">
    <property type="protein sequence ID" value="VAW75093.1"/>
    <property type="molecule type" value="Genomic_DNA"/>
</dbReference>
<accession>A0A3B0YG01</accession>
<organism evidence="2">
    <name type="scientific">hydrothermal vent metagenome</name>
    <dbReference type="NCBI Taxonomy" id="652676"/>
    <lineage>
        <taxon>unclassified sequences</taxon>
        <taxon>metagenomes</taxon>
        <taxon>ecological metagenomes</taxon>
    </lineage>
</organism>
<keyword evidence="1" id="KW-1133">Transmembrane helix</keyword>
<keyword evidence="1" id="KW-0812">Transmembrane</keyword>
<dbReference type="AlphaFoldDB" id="A0A3B0YG01"/>
<keyword evidence="1" id="KW-0472">Membrane</keyword>
<protein>
    <submittedName>
        <fullName evidence="2">Uncharacterized protein</fullName>
    </submittedName>
</protein>